<evidence type="ECO:0000313" key="2">
    <source>
        <dbReference type="Proteomes" id="UP001303046"/>
    </source>
</evidence>
<sequence length="170" mass="20292">MNIPNDSITAGDCANIGVIYQIECLTYNAIYIGETGRMLNDDRPLCFFRLTVVERSDHQGKGWVRDSWLSNSCWSPERDFMFHARKEKDKRKFSPQKKRNFYKPRTRWFDMLRTPINLTMCAEGRIVWNMNRNYCIERTSRAREAYGCYIWSRMRISKESEVHQSELIIL</sequence>
<dbReference type="Pfam" id="PF03314">
    <property type="entry name" value="DUF273"/>
    <property type="match status" value="1"/>
</dbReference>
<dbReference type="Proteomes" id="UP001303046">
    <property type="component" value="Unassembled WGS sequence"/>
</dbReference>
<dbReference type="EMBL" id="JAVFWL010000001">
    <property type="protein sequence ID" value="KAK6731094.1"/>
    <property type="molecule type" value="Genomic_DNA"/>
</dbReference>
<gene>
    <name evidence="1" type="primary">Necator_chrI.g3644</name>
    <name evidence="1" type="ORF">RB195_007515</name>
</gene>
<dbReference type="PANTHER" id="PTHR31562:SF9">
    <property type="entry name" value="GLYCOSYLTRANSFERASE FAMILY 8 PROTEIN"/>
    <property type="match status" value="1"/>
</dbReference>
<dbReference type="InterPro" id="IPR004988">
    <property type="entry name" value="DUF273"/>
</dbReference>
<reference evidence="1 2" key="1">
    <citation type="submission" date="2023-08" db="EMBL/GenBank/DDBJ databases">
        <title>A Necator americanus chromosomal reference genome.</title>
        <authorList>
            <person name="Ilik V."/>
            <person name="Petrzelkova K.J."/>
            <person name="Pardy F."/>
            <person name="Fuh T."/>
            <person name="Niatou-Singa F.S."/>
            <person name="Gouil Q."/>
            <person name="Baker L."/>
            <person name="Ritchie M.E."/>
            <person name="Jex A.R."/>
            <person name="Gazzola D."/>
            <person name="Li H."/>
            <person name="Toshio Fujiwara R."/>
            <person name="Zhan B."/>
            <person name="Aroian R.V."/>
            <person name="Pafco B."/>
            <person name="Schwarz E.M."/>
        </authorList>
    </citation>
    <scope>NUCLEOTIDE SEQUENCE [LARGE SCALE GENOMIC DNA]</scope>
    <source>
        <strain evidence="1 2">Aroian</strain>
        <tissue evidence="1">Whole animal</tissue>
    </source>
</reference>
<dbReference type="PANTHER" id="PTHR31562">
    <property type="entry name" value="PROTEIN CBG18972"/>
    <property type="match status" value="1"/>
</dbReference>
<proteinExistence type="predicted"/>
<evidence type="ECO:0000313" key="1">
    <source>
        <dbReference type="EMBL" id="KAK6731094.1"/>
    </source>
</evidence>
<organism evidence="1 2">
    <name type="scientific">Necator americanus</name>
    <name type="common">Human hookworm</name>
    <dbReference type="NCBI Taxonomy" id="51031"/>
    <lineage>
        <taxon>Eukaryota</taxon>
        <taxon>Metazoa</taxon>
        <taxon>Ecdysozoa</taxon>
        <taxon>Nematoda</taxon>
        <taxon>Chromadorea</taxon>
        <taxon>Rhabditida</taxon>
        <taxon>Rhabditina</taxon>
        <taxon>Rhabditomorpha</taxon>
        <taxon>Strongyloidea</taxon>
        <taxon>Ancylostomatidae</taxon>
        <taxon>Bunostominae</taxon>
        <taxon>Necator</taxon>
    </lineage>
</organism>
<keyword evidence="2" id="KW-1185">Reference proteome</keyword>
<protein>
    <submittedName>
        <fullName evidence="1">Uncharacterized protein</fullName>
    </submittedName>
</protein>
<accession>A0ABR1BXM5</accession>
<comment type="caution">
    <text evidence="1">The sequence shown here is derived from an EMBL/GenBank/DDBJ whole genome shotgun (WGS) entry which is preliminary data.</text>
</comment>
<name>A0ABR1BXM5_NECAM</name>